<sequence length="824" mass="97921">MKYGELIEACIDIIKSFNPIVTTLDSHADDFTKNMENAFEKVFIKQVFYGCVRYQEFLKLFNQVLFKIHSSSTNRNDATLYSIFSYLTLFRLEELQIDDYKKIVYSQDAVKMHVFLQFIFNAEALREHVRDDWIQLYDYTYIDDKIIGGVERMLPNVADVLATIEKKATGHIASSLTQSSFSIAAAKSGDETMAKTILEDSIVKKKAPTQPKPFKLTKPKPKVIEEPEAIKRETKAIPLPKHIFKKSLADIEKEKQERRKNQIERVRKDYEKGKVQPFKLKTKETNYDIEKVKEKFQEEDNKKYQFDKKHARKLPDFNKNEPEIKPTAAAILREGHQLTKKRQEEEKILKDFEMNMRDASEFDRWSKEMAEKEEVERLEHMQKKKIEMELARHEAIEVKKQKHKENQFNAAKMKVEADMREDQRHHEKVIDQENKKELISMIHDQRVVAGDEKEKIVQKNKEIRDQVHEEISEALAKRRAEEEAELRKREELIRQIRQLEKIPIVRTQGFDPTETAGHGVLNEMSIAELRERLEYEKIRREAETEERRKQNLQGKAEKEDMLKDTSDQILIARSELRNQKDKEREEKKRKKEELERKRQEERERGLREAHRRIAEKKRIKKEEDDRLAAELRKIKLQREYLNAKKMQMEKKVKKDLEAGLERQERDKRNAKLLEEYKRTQVKVKDMQVNARNNKTKVQGKLDYDKGYKERLETRKMENEILHKEVLGYKNTKYAKQKIQEETLKTKQHKMNPFKDKINKQSIDNATKIQRRKQGVTTTFHATKEMAPSEEDFDQMDEDTGGLLAMEDEGNEQEDQVNKMMEMEA</sequence>
<proteinExistence type="predicted"/>
<dbReference type="Proteomes" id="UP001295684">
    <property type="component" value="Unassembled WGS sequence"/>
</dbReference>
<evidence type="ECO:0000313" key="4">
    <source>
        <dbReference type="Proteomes" id="UP001295684"/>
    </source>
</evidence>
<dbReference type="InterPro" id="IPR039341">
    <property type="entry name" value="CFAP99"/>
</dbReference>
<feature type="region of interest" description="Disordered" evidence="2">
    <location>
        <begin position="303"/>
        <end position="323"/>
    </location>
</feature>
<evidence type="ECO:0000256" key="2">
    <source>
        <dbReference type="SAM" id="MobiDB-lite"/>
    </source>
</evidence>
<feature type="compositionally biased region" description="Basic and acidic residues" evidence="2">
    <location>
        <begin position="574"/>
        <end position="612"/>
    </location>
</feature>
<protein>
    <submittedName>
        <fullName evidence="3">Uncharacterized protein</fullName>
    </submittedName>
</protein>
<gene>
    <name evidence="3" type="ORF">ECRASSUSDP1_LOCUS27078</name>
</gene>
<organism evidence="3 4">
    <name type="scientific">Euplotes crassus</name>
    <dbReference type="NCBI Taxonomy" id="5936"/>
    <lineage>
        <taxon>Eukaryota</taxon>
        <taxon>Sar</taxon>
        <taxon>Alveolata</taxon>
        <taxon>Ciliophora</taxon>
        <taxon>Intramacronucleata</taxon>
        <taxon>Spirotrichea</taxon>
        <taxon>Hypotrichia</taxon>
        <taxon>Euplotida</taxon>
        <taxon>Euplotidae</taxon>
        <taxon>Moneuplotes</taxon>
    </lineage>
</organism>
<reference evidence="3" key="1">
    <citation type="submission" date="2023-07" db="EMBL/GenBank/DDBJ databases">
        <authorList>
            <consortium name="AG Swart"/>
            <person name="Singh M."/>
            <person name="Singh A."/>
            <person name="Seah K."/>
            <person name="Emmerich C."/>
        </authorList>
    </citation>
    <scope>NUCLEOTIDE SEQUENCE</scope>
    <source>
        <strain evidence="3">DP1</strain>
    </source>
</reference>
<comment type="caution">
    <text evidence="3">The sequence shown here is derived from an EMBL/GenBank/DDBJ whole genome shotgun (WGS) entry which is preliminary data.</text>
</comment>
<accession>A0AAD2DAG6</accession>
<feature type="region of interest" description="Disordered" evidence="2">
    <location>
        <begin position="771"/>
        <end position="796"/>
    </location>
</feature>
<feature type="region of interest" description="Disordered" evidence="2">
    <location>
        <begin position="540"/>
        <end position="620"/>
    </location>
</feature>
<evidence type="ECO:0000256" key="1">
    <source>
        <dbReference type="SAM" id="Coils"/>
    </source>
</evidence>
<evidence type="ECO:0000313" key="3">
    <source>
        <dbReference type="EMBL" id="CAI2385508.1"/>
    </source>
</evidence>
<feature type="compositionally biased region" description="Acidic residues" evidence="2">
    <location>
        <begin position="787"/>
        <end position="796"/>
    </location>
</feature>
<feature type="compositionally biased region" description="Basic and acidic residues" evidence="2">
    <location>
        <begin position="540"/>
        <end position="566"/>
    </location>
</feature>
<keyword evidence="1" id="KW-0175">Coiled coil</keyword>
<dbReference type="EMBL" id="CAMPGE010027932">
    <property type="protein sequence ID" value="CAI2385508.1"/>
    <property type="molecule type" value="Genomic_DNA"/>
</dbReference>
<dbReference type="AlphaFoldDB" id="A0AAD2DAG6"/>
<keyword evidence="4" id="KW-1185">Reference proteome</keyword>
<name>A0AAD2DAG6_EUPCR</name>
<dbReference type="PANTHER" id="PTHR34649:SF1">
    <property type="entry name" value="CILIA- AND FLAGELLA-ASSOCIATED PROTEIN 99"/>
    <property type="match status" value="1"/>
</dbReference>
<dbReference type="PANTHER" id="PTHR34649">
    <property type="entry name" value="CILIA- AND FLAGELLA-ASSOCIATED PROTEIN 99"/>
    <property type="match status" value="1"/>
</dbReference>
<feature type="coiled-coil region" evidence="1">
    <location>
        <begin position="464"/>
        <end position="502"/>
    </location>
</feature>